<gene>
    <name evidence="1" type="ORF">BRE01_36620</name>
</gene>
<reference evidence="1 2" key="1">
    <citation type="submission" date="2019-06" db="EMBL/GenBank/DDBJ databases">
        <title>Whole genome shotgun sequence of Brevibacillus reuszeri NBRC 15719.</title>
        <authorList>
            <person name="Hosoyama A."/>
            <person name="Uohara A."/>
            <person name="Ohji S."/>
            <person name="Ichikawa N."/>
        </authorList>
    </citation>
    <scope>NUCLEOTIDE SEQUENCE [LARGE SCALE GENOMIC DNA]</scope>
    <source>
        <strain evidence="1 2">NBRC 15719</strain>
    </source>
</reference>
<dbReference type="EMBL" id="BJON01000014">
    <property type="protein sequence ID" value="GED69960.1"/>
    <property type="molecule type" value="Genomic_DNA"/>
</dbReference>
<sequence>MEAVAVPVLLVQLLEGVIDRNPTLLTVKVNIKPRGYTYMPFKCPTKMKRIAKATFNSYHLLYRL</sequence>
<name>A0ABQ0TPT3_9BACL</name>
<keyword evidence="2" id="KW-1185">Reference proteome</keyword>
<evidence type="ECO:0000313" key="2">
    <source>
        <dbReference type="Proteomes" id="UP000319578"/>
    </source>
</evidence>
<accession>A0ABQ0TPT3</accession>
<proteinExistence type="predicted"/>
<protein>
    <submittedName>
        <fullName evidence="1">Uncharacterized protein</fullName>
    </submittedName>
</protein>
<organism evidence="1 2">
    <name type="scientific">Brevibacillus reuszeri</name>
    <dbReference type="NCBI Taxonomy" id="54915"/>
    <lineage>
        <taxon>Bacteria</taxon>
        <taxon>Bacillati</taxon>
        <taxon>Bacillota</taxon>
        <taxon>Bacilli</taxon>
        <taxon>Bacillales</taxon>
        <taxon>Paenibacillaceae</taxon>
        <taxon>Brevibacillus</taxon>
    </lineage>
</organism>
<comment type="caution">
    <text evidence="1">The sequence shown here is derived from an EMBL/GenBank/DDBJ whole genome shotgun (WGS) entry which is preliminary data.</text>
</comment>
<dbReference type="Proteomes" id="UP000319578">
    <property type="component" value="Unassembled WGS sequence"/>
</dbReference>
<evidence type="ECO:0000313" key="1">
    <source>
        <dbReference type="EMBL" id="GED69960.1"/>
    </source>
</evidence>